<dbReference type="GO" id="GO:0008652">
    <property type="term" value="P:amino acid biosynthetic process"/>
    <property type="evidence" value="ECO:0007669"/>
    <property type="project" value="UniProtKB-ARBA"/>
</dbReference>
<comment type="caution">
    <text evidence="14">The sequence shown here is derived from an EMBL/GenBank/DDBJ whole genome shotgun (WGS) entry which is preliminary data.</text>
</comment>
<keyword evidence="9" id="KW-0663">Pyridoxal phosphate</keyword>
<dbReference type="InterPro" id="IPR043132">
    <property type="entry name" value="BCAT-like_C"/>
</dbReference>
<evidence type="ECO:0000256" key="7">
    <source>
        <dbReference type="ARBA" id="ARBA00013053"/>
    </source>
</evidence>
<comment type="catalytic activity">
    <reaction evidence="11">
        <text>L-valine + 2-oxoglutarate = 3-methyl-2-oxobutanoate + L-glutamate</text>
        <dbReference type="Rhea" id="RHEA:24813"/>
        <dbReference type="ChEBI" id="CHEBI:11851"/>
        <dbReference type="ChEBI" id="CHEBI:16810"/>
        <dbReference type="ChEBI" id="CHEBI:29985"/>
        <dbReference type="ChEBI" id="CHEBI:57762"/>
        <dbReference type="EC" id="2.6.1.42"/>
    </reaction>
</comment>
<dbReference type="EMBL" id="PHIG01000039">
    <property type="protein sequence ID" value="PJK28655.1"/>
    <property type="molecule type" value="Genomic_DNA"/>
</dbReference>
<name>A0A2M9FYW5_9PROT</name>
<keyword evidence="10" id="KW-0028">Amino-acid biosynthesis</keyword>
<dbReference type="Pfam" id="PF01063">
    <property type="entry name" value="Aminotran_4"/>
    <property type="match status" value="1"/>
</dbReference>
<dbReference type="GO" id="GO:0052655">
    <property type="term" value="F:L-valine-2-oxoglutarate transaminase activity"/>
    <property type="evidence" value="ECO:0007669"/>
    <property type="project" value="RHEA"/>
</dbReference>
<dbReference type="Gene3D" id="3.20.10.10">
    <property type="entry name" value="D-amino Acid Aminotransferase, subunit A, domain 2"/>
    <property type="match status" value="1"/>
</dbReference>
<dbReference type="RefSeq" id="WP_109792385.1">
    <property type="nucleotide sequence ID" value="NZ_PHIG01000039.1"/>
</dbReference>
<evidence type="ECO:0000256" key="10">
    <source>
        <dbReference type="ARBA" id="ARBA00023304"/>
    </source>
</evidence>
<dbReference type="GO" id="GO:0052656">
    <property type="term" value="F:L-isoleucine-2-oxoglutarate transaminase activity"/>
    <property type="evidence" value="ECO:0007669"/>
    <property type="project" value="RHEA"/>
</dbReference>
<sequence>MTRIAFVNGQYVPHQSAAVHVEDRGYQFSDGVYEVIPIVDGRQIDGVGHVERLARSLRELRIDRPMSDRALNLVIEEVVRRNRVRDGFVYIQVTRGVAARDHGFPRDAQPAVVIYARPKAADARRKAAAEGVAVITVPDQRWTRRDIKTVSLLPNCLAKQSAREAGAYEAFMVDGDGMITEGSSTNAWIVDQSGRLVTRPASSDILNGITRLALMKLARETDIEIEERPFSVEELKTAREVFLTSASGMALPVVRVDDREIGNGRPGSVSSRVVDMFERYVAGSDTEAAAGMTVA</sequence>
<keyword evidence="10" id="KW-0100">Branched-chain amino acid biosynthesis</keyword>
<dbReference type="AlphaFoldDB" id="A0A2M9FYW5"/>
<comment type="function">
    <text evidence="2">Acts on leucine, isoleucine and valine.</text>
</comment>
<dbReference type="GO" id="GO:0005829">
    <property type="term" value="C:cytosol"/>
    <property type="evidence" value="ECO:0007669"/>
    <property type="project" value="TreeGrafter"/>
</dbReference>
<evidence type="ECO:0000256" key="4">
    <source>
        <dbReference type="ARBA" id="ARBA00004931"/>
    </source>
</evidence>
<dbReference type="InterPro" id="IPR001544">
    <property type="entry name" value="Aminotrans_IV"/>
</dbReference>
<comment type="pathway">
    <text evidence="5">Amino-acid biosynthesis; L-leucine biosynthesis; L-leucine from 3-methyl-2-oxobutanoate: step 4/4.</text>
</comment>
<comment type="cofactor">
    <cofactor evidence="1">
        <name>pyridoxal 5'-phosphate</name>
        <dbReference type="ChEBI" id="CHEBI:597326"/>
    </cofactor>
</comment>
<dbReference type="CDD" id="cd01558">
    <property type="entry name" value="D-AAT_like"/>
    <property type="match status" value="1"/>
</dbReference>
<organism evidence="14 15">
    <name type="scientific">Minwuia thermotolerans</name>
    <dbReference type="NCBI Taxonomy" id="2056226"/>
    <lineage>
        <taxon>Bacteria</taxon>
        <taxon>Pseudomonadati</taxon>
        <taxon>Pseudomonadota</taxon>
        <taxon>Alphaproteobacteria</taxon>
        <taxon>Minwuiales</taxon>
        <taxon>Minwuiaceae</taxon>
        <taxon>Minwuia</taxon>
    </lineage>
</organism>
<dbReference type="Gene3D" id="3.30.470.10">
    <property type="match status" value="1"/>
</dbReference>
<dbReference type="InterPro" id="IPR050571">
    <property type="entry name" value="Class-IV_PLP-Dep_Aminotrnsfr"/>
</dbReference>
<evidence type="ECO:0000256" key="1">
    <source>
        <dbReference type="ARBA" id="ARBA00001933"/>
    </source>
</evidence>
<evidence type="ECO:0000313" key="15">
    <source>
        <dbReference type="Proteomes" id="UP000229498"/>
    </source>
</evidence>
<dbReference type="SUPFAM" id="SSF56752">
    <property type="entry name" value="D-aminoacid aminotransferase-like PLP-dependent enzymes"/>
    <property type="match status" value="1"/>
</dbReference>
<dbReference type="PANTHER" id="PTHR42743">
    <property type="entry name" value="AMINO-ACID AMINOTRANSFERASE"/>
    <property type="match status" value="1"/>
</dbReference>
<comment type="catalytic activity">
    <reaction evidence="12">
        <text>L-isoleucine + 2-oxoglutarate = (S)-3-methyl-2-oxopentanoate + L-glutamate</text>
        <dbReference type="Rhea" id="RHEA:24801"/>
        <dbReference type="ChEBI" id="CHEBI:16810"/>
        <dbReference type="ChEBI" id="CHEBI:29985"/>
        <dbReference type="ChEBI" id="CHEBI:35146"/>
        <dbReference type="ChEBI" id="CHEBI:58045"/>
        <dbReference type="EC" id="2.6.1.42"/>
    </reaction>
</comment>
<keyword evidence="15" id="KW-1185">Reference proteome</keyword>
<evidence type="ECO:0000256" key="11">
    <source>
        <dbReference type="ARBA" id="ARBA00048212"/>
    </source>
</evidence>
<keyword evidence="14" id="KW-0808">Transferase</keyword>
<evidence type="ECO:0000256" key="5">
    <source>
        <dbReference type="ARBA" id="ARBA00005072"/>
    </source>
</evidence>
<dbReference type="InterPro" id="IPR043131">
    <property type="entry name" value="BCAT-like_N"/>
</dbReference>
<keyword evidence="14" id="KW-0032">Aminotransferase</keyword>
<dbReference type="PANTHER" id="PTHR42743:SF11">
    <property type="entry name" value="AMINODEOXYCHORISMATE LYASE"/>
    <property type="match status" value="1"/>
</dbReference>
<accession>A0A2M9FYW5</accession>
<evidence type="ECO:0000256" key="3">
    <source>
        <dbReference type="ARBA" id="ARBA00004824"/>
    </source>
</evidence>
<protein>
    <recommendedName>
        <fullName evidence="8">Probable branched-chain-amino-acid aminotransferase</fullName>
        <ecNumber evidence="7">2.6.1.42</ecNumber>
    </recommendedName>
</protein>
<dbReference type="GO" id="GO:0052654">
    <property type="term" value="F:L-leucine-2-oxoglutarate transaminase activity"/>
    <property type="evidence" value="ECO:0007669"/>
    <property type="project" value="RHEA"/>
</dbReference>
<evidence type="ECO:0000256" key="2">
    <source>
        <dbReference type="ARBA" id="ARBA00003109"/>
    </source>
</evidence>
<reference evidence="14 15" key="1">
    <citation type="submission" date="2017-11" db="EMBL/GenBank/DDBJ databases">
        <title>Draft genome sequence of Rhizobiales bacterium SY3-13.</title>
        <authorList>
            <person name="Sun C."/>
        </authorList>
    </citation>
    <scope>NUCLEOTIDE SEQUENCE [LARGE SCALE GENOMIC DNA]</scope>
    <source>
        <strain evidence="14 15">SY3-13</strain>
    </source>
</reference>
<dbReference type="FunFam" id="3.20.10.10:FF:000002">
    <property type="entry name" value="D-alanine aminotransferase"/>
    <property type="match status" value="1"/>
</dbReference>
<comment type="pathway">
    <text evidence="3">Amino-acid biosynthesis; L-isoleucine biosynthesis; L-isoleucine from 2-oxobutanoate: step 4/4.</text>
</comment>
<evidence type="ECO:0000256" key="6">
    <source>
        <dbReference type="ARBA" id="ARBA00009320"/>
    </source>
</evidence>
<evidence type="ECO:0000256" key="8">
    <source>
        <dbReference type="ARBA" id="ARBA00014472"/>
    </source>
</evidence>
<evidence type="ECO:0000256" key="12">
    <source>
        <dbReference type="ARBA" id="ARBA00048798"/>
    </source>
</evidence>
<dbReference type="InterPro" id="IPR036038">
    <property type="entry name" value="Aminotransferase-like"/>
</dbReference>
<evidence type="ECO:0000256" key="13">
    <source>
        <dbReference type="ARBA" id="ARBA00049229"/>
    </source>
</evidence>
<comment type="pathway">
    <text evidence="4">Amino-acid biosynthesis; L-valine biosynthesis; L-valine from pyruvate: step 4/4.</text>
</comment>
<dbReference type="NCBIfam" id="NF005209">
    <property type="entry name" value="PRK06680.1"/>
    <property type="match status" value="1"/>
</dbReference>
<dbReference type="GO" id="GO:0009082">
    <property type="term" value="P:branched-chain amino acid biosynthetic process"/>
    <property type="evidence" value="ECO:0007669"/>
    <property type="project" value="UniProtKB-KW"/>
</dbReference>
<proteinExistence type="inferred from homology"/>
<comment type="catalytic activity">
    <reaction evidence="13">
        <text>L-leucine + 2-oxoglutarate = 4-methyl-2-oxopentanoate + L-glutamate</text>
        <dbReference type="Rhea" id="RHEA:18321"/>
        <dbReference type="ChEBI" id="CHEBI:16810"/>
        <dbReference type="ChEBI" id="CHEBI:17865"/>
        <dbReference type="ChEBI" id="CHEBI:29985"/>
        <dbReference type="ChEBI" id="CHEBI:57427"/>
        <dbReference type="EC" id="2.6.1.42"/>
    </reaction>
</comment>
<dbReference type="EC" id="2.6.1.42" evidence="7"/>
<dbReference type="Proteomes" id="UP000229498">
    <property type="component" value="Unassembled WGS sequence"/>
</dbReference>
<comment type="similarity">
    <text evidence="6">Belongs to the class-IV pyridoxal-phosphate-dependent aminotransferase family.</text>
</comment>
<evidence type="ECO:0000256" key="9">
    <source>
        <dbReference type="ARBA" id="ARBA00022898"/>
    </source>
</evidence>
<evidence type="ECO:0000313" key="14">
    <source>
        <dbReference type="EMBL" id="PJK28655.1"/>
    </source>
</evidence>
<dbReference type="OrthoDB" id="9805628at2"/>
<gene>
    <name evidence="14" type="ORF">CVT23_15025</name>
</gene>